<dbReference type="Gramene" id="Bo20568s010.1">
    <property type="protein sequence ID" value="Bo20568s010.1"/>
    <property type="gene ID" value="Bo20568s010"/>
</dbReference>
<dbReference type="eggNOG" id="KOG0725">
    <property type="taxonomic scope" value="Eukaryota"/>
</dbReference>
<evidence type="ECO:0000256" key="3">
    <source>
        <dbReference type="ARBA" id="ARBA00022640"/>
    </source>
</evidence>
<dbReference type="AlphaFoldDB" id="A0A0D3AGB1"/>
<dbReference type="SUPFAM" id="SSF51735">
    <property type="entry name" value="NAD(P)-binding Rossmann-fold domains"/>
    <property type="match status" value="1"/>
</dbReference>
<accession>A0A0D3AGB1</accession>
<evidence type="ECO:0008006" key="9">
    <source>
        <dbReference type="Google" id="ProtNLM"/>
    </source>
</evidence>
<dbReference type="STRING" id="109376.A0A0D3AGB1"/>
<keyword evidence="2" id="KW-0150">Chloroplast</keyword>
<dbReference type="InterPro" id="IPR045000">
    <property type="entry name" value="TR"/>
</dbReference>
<dbReference type="HOGENOM" id="CLU_010194_47_13_1"/>
<evidence type="ECO:0000256" key="1">
    <source>
        <dbReference type="ARBA" id="ARBA00004229"/>
    </source>
</evidence>
<evidence type="ECO:0000256" key="5">
    <source>
        <dbReference type="ARBA" id="ARBA00023002"/>
    </source>
</evidence>
<keyword evidence="4" id="KW-0521">NADP</keyword>
<dbReference type="GO" id="GO:0009507">
    <property type="term" value="C:chloroplast"/>
    <property type="evidence" value="ECO:0007669"/>
    <property type="project" value="UniProtKB-SubCell"/>
</dbReference>
<proteinExistence type="inferred from homology"/>
<keyword evidence="3" id="KW-0934">Plastid</keyword>
<comment type="subcellular location">
    <subcellularLocation>
        <location evidence="1">Plastid</location>
        <location evidence="1">Chloroplast</location>
    </subcellularLocation>
</comment>
<dbReference type="PANTHER" id="PTHR42898:SF84">
    <property type="entry name" value="SENESCENCE-ASSOCIATED PROTEIN 13"/>
    <property type="match status" value="1"/>
</dbReference>
<dbReference type="Pfam" id="PF13561">
    <property type="entry name" value="adh_short_C2"/>
    <property type="match status" value="1"/>
</dbReference>
<dbReference type="PANTHER" id="PTHR42898">
    <property type="entry name" value="TROPINONE REDUCTASE"/>
    <property type="match status" value="1"/>
</dbReference>
<evidence type="ECO:0000256" key="4">
    <source>
        <dbReference type="ARBA" id="ARBA00022857"/>
    </source>
</evidence>
<dbReference type="InterPro" id="IPR002347">
    <property type="entry name" value="SDR_fam"/>
</dbReference>
<reference evidence="7" key="2">
    <citation type="submission" date="2015-06" db="UniProtKB">
        <authorList>
            <consortium name="EnsemblPlants"/>
        </authorList>
    </citation>
    <scope>IDENTIFICATION</scope>
</reference>
<sequence length="62" mass="6443">MDHGGLKKEVETKTPMGRVGEANEVSSLVAFLCFPAASYITGQVICVDGGATINGLSFKSLP</sequence>
<protein>
    <recommendedName>
        <fullName evidence="9">Tropinone reductase-like protein</fullName>
    </recommendedName>
</protein>
<comment type="similarity">
    <text evidence="6">Belongs to the short-chain dehydrogenases/reductases (SDR) family. SDR65C subfamily.</text>
</comment>
<dbReference type="EnsemblPlants" id="Bo20568s010.1">
    <property type="protein sequence ID" value="Bo20568s010.1"/>
    <property type="gene ID" value="Bo20568s010"/>
</dbReference>
<evidence type="ECO:0000256" key="6">
    <source>
        <dbReference type="ARBA" id="ARBA00025714"/>
    </source>
</evidence>
<keyword evidence="5" id="KW-0560">Oxidoreductase</keyword>
<keyword evidence="8" id="KW-1185">Reference proteome</keyword>
<evidence type="ECO:0000313" key="8">
    <source>
        <dbReference type="Proteomes" id="UP000032141"/>
    </source>
</evidence>
<evidence type="ECO:0000313" key="7">
    <source>
        <dbReference type="EnsemblPlants" id="Bo20568s010.1"/>
    </source>
</evidence>
<dbReference type="OMA" id="RASMKHM"/>
<dbReference type="Gene3D" id="3.40.50.720">
    <property type="entry name" value="NAD(P)-binding Rossmann-like Domain"/>
    <property type="match status" value="1"/>
</dbReference>
<name>A0A0D3AGB1_BRAOL</name>
<dbReference type="GO" id="GO:0016491">
    <property type="term" value="F:oxidoreductase activity"/>
    <property type="evidence" value="ECO:0007669"/>
    <property type="project" value="UniProtKB-KW"/>
</dbReference>
<dbReference type="Proteomes" id="UP000032141">
    <property type="component" value="Unassembled WGS sequence"/>
</dbReference>
<evidence type="ECO:0000256" key="2">
    <source>
        <dbReference type="ARBA" id="ARBA00022528"/>
    </source>
</evidence>
<organism evidence="7 8">
    <name type="scientific">Brassica oleracea var. oleracea</name>
    <dbReference type="NCBI Taxonomy" id="109376"/>
    <lineage>
        <taxon>Eukaryota</taxon>
        <taxon>Viridiplantae</taxon>
        <taxon>Streptophyta</taxon>
        <taxon>Embryophyta</taxon>
        <taxon>Tracheophyta</taxon>
        <taxon>Spermatophyta</taxon>
        <taxon>Magnoliopsida</taxon>
        <taxon>eudicotyledons</taxon>
        <taxon>Gunneridae</taxon>
        <taxon>Pentapetalae</taxon>
        <taxon>rosids</taxon>
        <taxon>malvids</taxon>
        <taxon>Brassicales</taxon>
        <taxon>Brassicaceae</taxon>
        <taxon>Brassiceae</taxon>
        <taxon>Brassica</taxon>
    </lineage>
</organism>
<dbReference type="InterPro" id="IPR036291">
    <property type="entry name" value="NAD(P)-bd_dom_sf"/>
</dbReference>
<reference evidence="7" key="1">
    <citation type="journal article" date="2014" name="Genome Biol.">
        <title>Transcriptome and methylome profiling reveals relics of genome dominance in the mesopolyploid Brassica oleracea.</title>
        <authorList>
            <person name="Parkin I.A."/>
            <person name="Koh C."/>
            <person name="Tang H."/>
            <person name="Robinson S.J."/>
            <person name="Kagale S."/>
            <person name="Clarke W.E."/>
            <person name="Town C.D."/>
            <person name="Nixon J."/>
            <person name="Krishnakumar V."/>
            <person name="Bidwell S.L."/>
            <person name="Denoeud F."/>
            <person name="Belcram H."/>
            <person name="Links M.G."/>
            <person name="Just J."/>
            <person name="Clarke C."/>
            <person name="Bender T."/>
            <person name="Huebert T."/>
            <person name="Mason A.S."/>
            <person name="Pires J.C."/>
            <person name="Barker G."/>
            <person name="Moore J."/>
            <person name="Walley P.G."/>
            <person name="Manoli S."/>
            <person name="Batley J."/>
            <person name="Edwards D."/>
            <person name="Nelson M.N."/>
            <person name="Wang X."/>
            <person name="Paterson A.H."/>
            <person name="King G."/>
            <person name="Bancroft I."/>
            <person name="Chalhoub B."/>
            <person name="Sharpe A.G."/>
        </authorList>
    </citation>
    <scope>NUCLEOTIDE SEQUENCE [LARGE SCALE GENOMIC DNA]</scope>
    <source>
        <strain evidence="7">cv. TO1000</strain>
    </source>
</reference>